<dbReference type="Proteomes" id="UP001172386">
    <property type="component" value="Unassembled WGS sequence"/>
</dbReference>
<sequence length="485" mass="53570">MTDLKQHIEALSPHQLPAGWKSGWSEQYMETFYINLYTKESTWEKPTEPASSATATIGSSQANSASDYSDKVFVDYSDKIPTRFDTQHDLQVSNELATSMSTSKPARPPWTEESLLSANYTFDVDSPSSSTADKAIAWSRKISCRVMVKRFIKSDESEIAKAAREIAALRALSDPAIPPLLEVLDSADARFLILEDRQDESLKHYIESRGSLSDNMLKAIMTQLFAALAAIFTAGLAHLRLCDETMFIDSNCQLTIKDFHYAHEYGKEKVDQLYATTQAKYGADLYTAPEVFATNTYNARKAVLWSCGVAIYYMTTGQTEKLSNLEHPTNESSQLNSRPSSRRESAVEGQQSRRRSSLGGRKLSLTSPPNMVTYPGTRLEVPSYARDIISKLLITNPLKRAELIEVAAKVPKEIATKATRPLMELAWLDYKTHVGPLAGLGDVPELSSSASSVFSGISNISNPFASLLGGRRRSSARPATYTGLV</sequence>
<accession>A0ACC2ZQZ7</accession>
<gene>
    <name evidence="1" type="ORF">H2198_010715</name>
</gene>
<protein>
    <submittedName>
        <fullName evidence="1">Uncharacterized protein</fullName>
    </submittedName>
</protein>
<organism evidence="1 2">
    <name type="scientific">Neophaeococcomyces mojaviensis</name>
    <dbReference type="NCBI Taxonomy" id="3383035"/>
    <lineage>
        <taxon>Eukaryota</taxon>
        <taxon>Fungi</taxon>
        <taxon>Dikarya</taxon>
        <taxon>Ascomycota</taxon>
        <taxon>Pezizomycotina</taxon>
        <taxon>Eurotiomycetes</taxon>
        <taxon>Chaetothyriomycetidae</taxon>
        <taxon>Chaetothyriales</taxon>
        <taxon>Chaetothyriales incertae sedis</taxon>
        <taxon>Neophaeococcomyces</taxon>
    </lineage>
</organism>
<comment type="caution">
    <text evidence="1">The sequence shown here is derived from an EMBL/GenBank/DDBJ whole genome shotgun (WGS) entry which is preliminary data.</text>
</comment>
<dbReference type="EMBL" id="JAPDRQ010000407">
    <property type="protein sequence ID" value="KAJ9649957.1"/>
    <property type="molecule type" value="Genomic_DNA"/>
</dbReference>
<reference evidence="1" key="1">
    <citation type="submission" date="2022-10" db="EMBL/GenBank/DDBJ databases">
        <title>Culturing micro-colonial fungi from biological soil crusts in the Mojave desert and describing Neophaeococcomyces mojavensis, and introducing the new genera and species Taxawa tesnikishii.</title>
        <authorList>
            <person name="Kurbessoian T."/>
            <person name="Stajich J.E."/>
        </authorList>
    </citation>
    <scope>NUCLEOTIDE SEQUENCE</scope>
    <source>
        <strain evidence="1">JES_112</strain>
    </source>
</reference>
<evidence type="ECO:0000313" key="1">
    <source>
        <dbReference type="EMBL" id="KAJ9649957.1"/>
    </source>
</evidence>
<evidence type="ECO:0000313" key="2">
    <source>
        <dbReference type="Proteomes" id="UP001172386"/>
    </source>
</evidence>
<proteinExistence type="predicted"/>
<name>A0ACC2ZQZ7_9EURO</name>
<keyword evidence="2" id="KW-1185">Reference proteome</keyword>